<evidence type="ECO:0000313" key="2">
    <source>
        <dbReference type="Proteomes" id="UP000004995"/>
    </source>
</evidence>
<proteinExistence type="predicted"/>
<dbReference type="HOGENOM" id="CLU_3192327_0_0_1"/>
<accession>K4ANM9</accession>
<evidence type="ECO:0000313" key="1">
    <source>
        <dbReference type="EnsemblPlants" id="KQK90329"/>
    </source>
</evidence>
<organism evidence="1 2">
    <name type="scientific">Setaria italica</name>
    <name type="common">Foxtail millet</name>
    <name type="synonym">Panicum italicum</name>
    <dbReference type="NCBI Taxonomy" id="4555"/>
    <lineage>
        <taxon>Eukaryota</taxon>
        <taxon>Viridiplantae</taxon>
        <taxon>Streptophyta</taxon>
        <taxon>Embryophyta</taxon>
        <taxon>Tracheophyta</taxon>
        <taxon>Spermatophyta</taxon>
        <taxon>Magnoliopsida</taxon>
        <taxon>Liliopsida</taxon>
        <taxon>Poales</taxon>
        <taxon>Poaceae</taxon>
        <taxon>PACMAD clade</taxon>
        <taxon>Panicoideae</taxon>
        <taxon>Panicodae</taxon>
        <taxon>Paniceae</taxon>
        <taxon>Cenchrinae</taxon>
        <taxon>Setaria</taxon>
    </lineage>
</organism>
<dbReference type="InParanoid" id="K4ANM9"/>
<dbReference type="Proteomes" id="UP000004995">
    <property type="component" value="Unassembled WGS sequence"/>
</dbReference>
<name>K4ANM9_SETIT</name>
<dbReference type="Gramene" id="KQK90329">
    <property type="protein sequence ID" value="KQK90329"/>
    <property type="gene ID" value="SETIT_040526mg"/>
</dbReference>
<reference evidence="1" key="2">
    <citation type="submission" date="2018-08" db="UniProtKB">
        <authorList>
            <consortium name="EnsemblPlants"/>
        </authorList>
    </citation>
    <scope>IDENTIFICATION</scope>
    <source>
        <strain evidence="1">Yugu1</strain>
    </source>
</reference>
<keyword evidence="2" id="KW-1185">Reference proteome</keyword>
<dbReference type="AlphaFoldDB" id="K4ANM9"/>
<dbReference type="EMBL" id="AGNK02005922">
    <property type="status" value="NOT_ANNOTATED_CDS"/>
    <property type="molecule type" value="Genomic_DNA"/>
</dbReference>
<sequence length="46" mass="4996">MNHDAHPLPSTRRVAASVGLNQSVVLYSIHTMDTSDFHLTACRASS</sequence>
<protein>
    <submittedName>
        <fullName evidence="1">Uncharacterized protein</fullName>
    </submittedName>
</protein>
<reference evidence="2" key="1">
    <citation type="journal article" date="2012" name="Nat. Biotechnol.">
        <title>Reference genome sequence of the model plant Setaria.</title>
        <authorList>
            <person name="Bennetzen J.L."/>
            <person name="Schmutz J."/>
            <person name="Wang H."/>
            <person name="Percifield R."/>
            <person name="Hawkins J."/>
            <person name="Pontaroli A.C."/>
            <person name="Estep M."/>
            <person name="Feng L."/>
            <person name="Vaughn J.N."/>
            <person name="Grimwood J."/>
            <person name="Jenkins J."/>
            <person name="Barry K."/>
            <person name="Lindquist E."/>
            <person name="Hellsten U."/>
            <person name="Deshpande S."/>
            <person name="Wang X."/>
            <person name="Wu X."/>
            <person name="Mitros T."/>
            <person name="Triplett J."/>
            <person name="Yang X."/>
            <person name="Ye C.Y."/>
            <person name="Mauro-Herrera M."/>
            <person name="Wang L."/>
            <person name="Li P."/>
            <person name="Sharma M."/>
            <person name="Sharma R."/>
            <person name="Ronald P.C."/>
            <person name="Panaud O."/>
            <person name="Kellogg E.A."/>
            <person name="Brutnell T.P."/>
            <person name="Doust A.N."/>
            <person name="Tuskan G.A."/>
            <person name="Rokhsar D."/>
            <person name="Devos K.M."/>
        </authorList>
    </citation>
    <scope>NUCLEOTIDE SEQUENCE [LARGE SCALE GENOMIC DNA]</scope>
    <source>
        <strain evidence="2">cv. Yugu1</strain>
    </source>
</reference>
<dbReference type="EnsemblPlants" id="KQK90329">
    <property type="protein sequence ID" value="KQK90329"/>
    <property type="gene ID" value="SETIT_040526mg"/>
</dbReference>